<comment type="caution">
    <text evidence="1">The sequence shown here is derived from an EMBL/GenBank/DDBJ whole genome shotgun (WGS) entry which is preliminary data.</text>
</comment>
<organism evidence="1 2">
    <name type="scientific">Streptomyces ureilyticus</name>
    <dbReference type="NCBI Taxonomy" id="1775131"/>
    <lineage>
        <taxon>Bacteria</taxon>
        <taxon>Bacillati</taxon>
        <taxon>Actinomycetota</taxon>
        <taxon>Actinomycetes</taxon>
        <taxon>Kitasatosporales</taxon>
        <taxon>Streptomycetaceae</taxon>
        <taxon>Streptomyces</taxon>
    </lineage>
</organism>
<dbReference type="RefSeq" id="WP_165343078.1">
    <property type="nucleotide sequence ID" value="NZ_JAAKZX010000133.1"/>
</dbReference>
<keyword evidence="2" id="KW-1185">Reference proteome</keyword>
<accession>A0ABX0DXE8</accession>
<dbReference type="Proteomes" id="UP001518140">
    <property type="component" value="Unassembled WGS sequence"/>
</dbReference>
<evidence type="ECO:0000313" key="1">
    <source>
        <dbReference type="EMBL" id="NGO46566.1"/>
    </source>
</evidence>
<protein>
    <recommendedName>
        <fullName evidence="3">Class IIb bacteriocin, lactobin A/cerein 7B family</fullName>
    </recommendedName>
</protein>
<reference evidence="1 2" key="1">
    <citation type="submission" date="2020-02" db="EMBL/GenBank/DDBJ databases">
        <title>Whole-genome analyses of novel actinobacteria.</title>
        <authorList>
            <person name="Sahin N."/>
            <person name="Tokatli A."/>
        </authorList>
    </citation>
    <scope>NUCLEOTIDE SEQUENCE [LARGE SCALE GENOMIC DNA]</scope>
    <source>
        <strain evidence="1 2">YC419</strain>
    </source>
</reference>
<sequence>MLDMKTEHESAALELGLQELETLEAPGLWTNVGIGVGVTAASAAAYGSWALTAAAVAT</sequence>
<proteinExistence type="predicted"/>
<name>A0ABX0DXE8_9ACTN</name>
<evidence type="ECO:0008006" key="3">
    <source>
        <dbReference type="Google" id="ProtNLM"/>
    </source>
</evidence>
<dbReference type="EMBL" id="JAAKZX010000133">
    <property type="protein sequence ID" value="NGO46566.1"/>
    <property type="molecule type" value="Genomic_DNA"/>
</dbReference>
<evidence type="ECO:0000313" key="2">
    <source>
        <dbReference type="Proteomes" id="UP001518140"/>
    </source>
</evidence>
<dbReference type="NCBIfam" id="NF041808">
    <property type="entry name" value="daptide_123"/>
    <property type="match status" value="1"/>
</dbReference>
<gene>
    <name evidence="1" type="ORF">G6048_32025</name>
</gene>